<comment type="similarity">
    <text evidence="6">Belongs to the exbB/tolQ family.</text>
</comment>
<dbReference type="Proteomes" id="UP001324993">
    <property type="component" value="Chromosome"/>
</dbReference>
<dbReference type="RefSeq" id="WP_319833654.1">
    <property type="nucleotide sequence ID" value="NZ_CP138858.1"/>
</dbReference>
<evidence type="ECO:0000256" key="2">
    <source>
        <dbReference type="ARBA" id="ARBA00022475"/>
    </source>
</evidence>
<keyword evidence="3 7" id="KW-0812">Transmembrane</keyword>
<organism evidence="9 10">
    <name type="scientific">Coraliomargarita algicola</name>
    <dbReference type="NCBI Taxonomy" id="3092156"/>
    <lineage>
        <taxon>Bacteria</taxon>
        <taxon>Pseudomonadati</taxon>
        <taxon>Verrucomicrobiota</taxon>
        <taxon>Opitutia</taxon>
        <taxon>Puniceicoccales</taxon>
        <taxon>Coraliomargaritaceae</taxon>
        <taxon>Coraliomargarita</taxon>
    </lineage>
</organism>
<evidence type="ECO:0000259" key="8">
    <source>
        <dbReference type="Pfam" id="PF01618"/>
    </source>
</evidence>
<feature type="transmembrane region" description="Helical" evidence="7">
    <location>
        <begin position="20"/>
        <end position="53"/>
    </location>
</feature>
<dbReference type="EMBL" id="CP138858">
    <property type="protein sequence ID" value="WPJ96797.1"/>
    <property type="molecule type" value="Genomic_DNA"/>
</dbReference>
<accession>A0ABZ0RL55</accession>
<keyword evidence="4 7" id="KW-1133">Transmembrane helix</keyword>
<evidence type="ECO:0000313" key="9">
    <source>
        <dbReference type="EMBL" id="WPJ96797.1"/>
    </source>
</evidence>
<evidence type="ECO:0000256" key="6">
    <source>
        <dbReference type="RuleBase" id="RU004057"/>
    </source>
</evidence>
<evidence type="ECO:0000256" key="4">
    <source>
        <dbReference type="ARBA" id="ARBA00022989"/>
    </source>
</evidence>
<feature type="transmembrane region" description="Helical" evidence="7">
    <location>
        <begin position="73"/>
        <end position="102"/>
    </location>
</feature>
<keyword evidence="10" id="KW-1185">Reference proteome</keyword>
<keyword evidence="2" id="KW-1003">Cell membrane</keyword>
<evidence type="ECO:0000313" key="10">
    <source>
        <dbReference type="Proteomes" id="UP001324993"/>
    </source>
</evidence>
<keyword evidence="6" id="KW-0653">Protein transport</keyword>
<evidence type="ECO:0000256" key="3">
    <source>
        <dbReference type="ARBA" id="ARBA00022692"/>
    </source>
</evidence>
<sequence>MHRKYTNKTDHRKMKNGRKLALWGACLQIAPVFALLVAILGPAISIFASFSQLTEFGQNAQESSDALASNMSIAMSLTAIGIIAAFIGLFLGLICLLVALFSHRYRAPWFFWFMTIYSLFSLLAFPVGTVIGIIVLVHIIPRKEEFWCDQDGAEQPI</sequence>
<reference evidence="9 10" key="1">
    <citation type="submission" date="2023-11" db="EMBL/GenBank/DDBJ databases">
        <title>Coraliomargarita sp. nov., isolated from marine algae.</title>
        <authorList>
            <person name="Lee J.K."/>
            <person name="Baek J.H."/>
            <person name="Kim J.M."/>
            <person name="Choi D.G."/>
            <person name="Jeon C.O."/>
        </authorList>
    </citation>
    <scope>NUCLEOTIDE SEQUENCE [LARGE SCALE GENOMIC DNA]</scope>
    <source>
        <strain evidence="9 10">J2-16</strain>
    </source>
</reference>
<feature type="transmembrane region" description="Helical" evidence="7">
    <location>
        <begin position="109"/>
        <end position="140"/>
    </location>
</feature>
<evidence type="ECO:0000256" key="1">
    <source>
        <dbReference type="ARBA" id="ARBA00004651"/>
    </source>
</evidence>
<protein>
    <submittedName>
        <fullName evidence="9">MotA/TolQ/ExbB proton channel family protein</fullName>
    </submittedName>
</protein>
<keyword evidence="5 7" id="KW-0472">Membrane</keyword>
<keyword evidence="6" id="KW-0813">Transport</keyword>
<dbReference type="Pfam" id="PF01618">
    <property type="entry name" value="MotA_ExbB"/>
    <property type="match status" value="1"/>
</dbReference>
<proteinExistence type="inferred from homology"/>
<evidence type="ECO:0000256" key="5">
    <source>
        <dbReference type="ARBA" id="ARBA00023136"/>
    </source>
</evidence>
<feature type="domain" description="MotA/TolQ/ExbB proton channel" evidence="8">
    <location>
        <begin position="6"/>
        <end position="89"/>
    </location>
</feature>
<comment type="subcellular location">
    <subcellularLocation>
        <location evidence="1">Cell membrane</location>
        <topology evidence="1">Multi-pass membrane protein</topology>
    </subcellularLocation>
    <subcellularLocation>
        <location evidence="6">Membrane</location>
        <topology evidence="6">Multi-pass membrane protein</topology>
    </subcellularLocation>
</comment>
<dbReference type="InterPro" id="IPR002898">
    <property type="entry name" value="MotA_ExbB_proton_chnl"/>
</dbReference>
<name>A0ABZ0RL55_9BACT</name>
<evidence type="ECO:0000256" key="7">
    <source>
        <dbReference type="SAM" id="Phobius"/>
    </source>
</evidence>
<gene>
    <name evidence="9" type="ORF">SH580_03645</name>
</gene>